<accession>A0A6J4UTI6</accession>
<feature type="non-terminal residue" evidence="2">
    <location>
        <position position="1"/>
    </location>
</feature>
<organism evidence="2">
    <name type="scientific">uncultured Thermomicrobiales bacterium</name>
    <dbReference type="NCBI Taxonomy" id="1645740"/>
    <lineage>
        <taxon>Bacteria</taxon>
        <taxon>Pseudomonadati</taxon>
        <taxon>Thermomicrobiota</taxon>
        <taxon>Thermomicrobia</taxon>
        <taxon>Thermomicrobiales</taxon>
        <taxon>environmental samples</taxon>
    </lineage>
</organism>
<feature type="non-terminal residue" evidence="2">
    <location>
        <position position="42"/>
    </location>
</feature>
<feature type="region of interest" description="Disordered" evidence="1">
    <location>
        <begin position="1"/>
        <end position="42"/>
    </location>
</feature>
<evidence type="ECO:0000313" key="2">
    <source>
        <dbReference type="EMBL" id="CAA9555850.1"/>
    </source>
</evidence>
<dbReference type="AlphaFoldDB" id="A0A6J4UTI6"/>
<gene>
    <name evidence="2" type="ORF">AVDCRST_MAG19-1207</name>
</gene>
<dbReference type="EMBL" id="CADCWL010000051">
    <property type="protein sequence ID" value="CAA9555850.1"/>
    <property type="molecule type" value="Genomic_DNA"/>
</dbReference>
<protein>
    <submittedName>
        <fullName evidence="2">Uncharacterized protein</fullName>
    </submittedName>
</protein>
<name>A0A6J4UTI6_9BACT</name>
<sequence length="42" mass="4255">CGGAPGLPTHGPAAAQPVPTVRRGRRAPRTMAPLLSGPVRRA</sequence>
<proteinExistence type="predicted"/>
<reference evidence="2" key="1">
    <citation type="submission" date="2020-02" db="EMBL/GenBank/DDBJ databases">
        <authorList>
            <person name="Meier V. D."/>
        </authorList>
    </citation>
    <scope>NUCLEOTIDE SEQUENCE</scope>
    <source>
        <strain evidence="2">AVDCRST_MAG19</strain>
    </source>
</reference>
<evidence type="ECO:0000256" key="1">
    <source>
        <dbReference type="SAM" id="MobiDB-lite"/>
    </source>
</evidence>